<name>H1VVJ9_COLHI</name>
<organism evidence="2 3">
    <name type="scientific">Colletotrichum higginsianum (strain IMI 349063)</name>
    <name type="common">Crucifer anthracnose fungus</name>
    <dbReference type="NCBI Taxonomy" id="759273"/>
    <lineage>
        <taxon>Eukaryota</taxon>
        <taxon>Fungi</taxon>
        <taxon>Dikarya</taxon>
        <taxon>Ascomycota</taxon>
        <taxon>Pezizomycotina</taxon>
        <taxon>Sordariomycetes</taxon>
        <taxon>Hypocreomycetidae</taxon>
        <taxon>Glomerellales</taxon>
        <taxon>Glomerellaceae</taxon>
        <taxon>Colletotrichum</taxon>
        <taxon>Colletotrichum destructivum species complex</taxon>
    </lineage>
</organism>
<protein>
    <recommendedName>
        <fullName evidence="4">Secreted protein</fullName>
    </recommendedName>
</protein>
<dbReference type="EMBL" id="CACQ02006752">
    <property type="protein sequence ID" value="CCF44259.1"/>
    <property type="molecule type" value="Genomic_DNA"/>
</dbReference>
<feature type="chain" id="PRO_5003555420" description="Secreted protein" evidence="1">
    <location>
        <begin position="22"/>
        <end position="87"/>
    </location>
</feature>
<evidence type="ECO:0000313" key="2">
    <source>
        <dbReference type="EMBL" id="CCF44259.1"/>
    </source>
</evidence>
<sequence length="87" mass="10323">MADYSSCCGLFLLWVSHTVQTLSSRPVAGNHQLEFRPFQRNMRWRLLCRWDSVSRTVARHETVFALRMLVRHLLKPILSLARERRTI</sequence>
<dbReference type="HOGENOM" id="CLU_2489325_0_0_1"/>
<feature type="non-terminal residue" evidence="2">
    <location>
        <position position="1"/>
    </location>
</feature>
<gene>
    <name evidence="2" type="ORF">CH063_13718</name>
</gene>
<dbReference type="AlphaFoldDB" id="H1VVJ9"/>
<reference evidence="3" key="1">
    <citation type="journal article" date="2012" name="Nat. Genet.">
        <title>Lifestyle transitions in plant pathogenic Colletotrichum fungi deciphered by genome and transcriptome analyses.</title>
        <authorList>
            <person name="O'Connell R.J."/>
            <person name="Thon M.R."/>
            <person name="Hacquard S."/>
            <person name="Amyotte S.G."/>
            <person name="Kleemann J."/>
            <person name="Torres M.F."/>
            <person name="Damm U."/>
            <person name="Buiate E.A."/>
            <person name="Epstein L."/>
            <person name="Alkan N."/>
            <person name="Altmueller J."/>
            <person name="Alvarado-Balderrama L."/>
            <person name="Bauser C.A."/>
            <person name="Becker C."/>
            <person name="Birren B.W."/>
            <person name="Chen Z."/>
            <person name="Choi J."/>
            <person name="Crouch J.A."/>
            <person name="Duvick J.P."/>
            <person name="Farman M.A."/>
            <person name="Gan P."/>
            <person name="Heiman D."/>
            <person name="Henrissat B."/>
            <person name="Howard R.J."/>
            <person name="Kabbage M."/>
            <person name="Koch C."/>
            <person name="Kracher B."/>
            <person name="Kubo Y."/>
            <person name="Law A.D."/>
            <person name="Lebrun M.-H."/>
            <person name="Lee Y.-H."/>
            <person name="Miyara I."/>
            <person name="Moore N."/>
            <person name="Neumann U."/>
            <person name="Nordstroem K."/>
            <person name="Panaccione D.G."/>
            <person name="Panstruga R."/>
            <person name="Place M."/>
            <person name="Proctor R.H."/>
            <person name="Prusky D."/>
            <person name="Rech G."/>
            <person name="Reinhardt R."/>
            <person name="Rollins J.A."/>
            <person name="Rounsley S."/>
            <person name="Schardl C.L."/>
            <person name="Schwartz D.C."/>
            <person name="Shenoy N."/>
            <person name="Shirasu K."/>
            <person name="Sikhakolli U.R."/>
            <person name="Stueber K."/>
            <person name="Sukno S.A."/>
            <person name="Sweigard J.A."/>
            <person name="Takano Y."/>
            <person name="Takahara H."/>
            <person name="Trail F."/>
            <person name="van der Does H.C."/>
            <person name="Voll L.M."/>
            <person name="Will I."/>
            <person name="Young S."/>
            <person name="Zeng Q."/>
            <person name="Zhang J."/>
            <person name="Zhou S."/>
            <person name="Dickman M.B."/>
            <person name="Schulze-Lefert P."/>
            <person name="Ver Loren van Themaat E."/>
            <person name="Ma L.-J."/>
            <person name="Vaillancourt L.J."/>
        </authorList>
    </citation>
    <scope>NUCLEOTIDE SEQUENCE [LARGE SCALE GENOMIC DNA]</scope>
    <source>
        <strain evidence="3">IMI 349063</strain>
    </source>
</reference>
<keyword evidence="1" id="KW-0732">Signal</keyword>
<proteinExistence type="predicted"/>
<dbReference type="Proteomes" id="UP000007174">
    <property type="component" value="Unassembled WGS sequence"/>
</dbReference>
<evidence type="ECO:0000313" key="3">
    <source>
        <dbReference type="Proteomes" id="UP000007174"/>
    </source>
</evidence>
<evidence type="ECO:0000256" key="1">
    <source>
        <dbReference type="SAM" id="SignalP"/>
    </source>
</evidence>
<accession>H1VVJ9</accession>
<evidence type="ECO:0008006" key="4">
    <source>
        <dbReference type="Google" id="ProtNLM"/>
    </source>
</evidence>
<feature type="signal peptide" evidence="1">
    <location>
        <begin position="1"/>
        <end position="21"/>
    </location>
</feature>